<keyword evidence="1" id="KW-1133">Transmembrane helix</keyword>
<dbReference type="KEGG" id="adu:127744702"/>
<dbReference type="AlphaFoldDB" id="A0A9C6TA66"/>
<keyword evidence="1" id="KW-0812">Transmembrane</keyword>
<keyword evidence="2" id="KW-1185">Reference proteome</keyword>
<sequence length="227" mass="25698">MFSRFRISLFSSFVVRSFGLILFYWISLDFILLLFHIGPLDLLVATIGSQPLDFGWTCHFDNGAGSSNLPALIPPESAASSEVGVGSHEGSSSGWTSFDLDVLAEEEDEVARPLPNPIDPGTEDRIYRAVDAINTNCKNEEARMVERAREIFLGKGVFLDKNDDQDIARAINMALYDAWETDIDRRLEQFRRIRRFLGTGNCPVWDDFIDYLVSLGNQKFNDPMYKK</sequence>
<accession>A0A9C6TA66</accession>
<dbReference type="Proteomes" id="UP000515211">
    <property type="component" value="Unplaced"/>
</dbReference>
<reference evidence="3" key="1">
    <citation type="submission" date="2025-08" db="UniProtKB">
        <authorList>
            <consortium name="RefSeq"/>
        </authorList>
    </citation>
    <scope>IDENTIFICATION</scope>
    <source>
        <tissue evidence="3">Whole plant</tissue>
    </source>
</reference>
<feature type="transmembrane region" description="Helical" evidence="1">
    <location>
        <begin position="7"/>
        <end position="26"/>
    </location>
</feature>
<keyword evidence="1" id="KW-0472">Membrane</keyword>
<proteinExistence type="predicted"/>
<evidence type="ECO:0000256" key="1">
    <source>
        <dbReference type="SAM" id="Phobius"/>
    </source>
</evidence>
<dbReference type="RefSeq" id="XP_052112770.1">
    <property type="nucleotide sequence ID" value="XM_052256810.1"/>
</dbReference>
<organism evidence="2 3">
    <name type="scientific">Arachis duranensis</name>
    <name type="common">Wild peanut</name>
    <dbReference type="NCBI Taxonomy" id="130453"/>
    <lineage>
        <taxon>Eukaryota</taxon>
        <taxon>Viridiplantae</taxon>
        <taxon>Streptophyta</taxon>
        <taxon>Embryophyta</taxon>
        <taxon>Tracheophyta</taxon>
        <taxon>Spermatophyta</taxon>
        <taxon>Magnoliopsida</taxon>
        <taxon>eudicotyledons</taxon>
        <taxon>Gunneridae</taxon>
        <taxon>Pentapetalae</taxon>
        <taxon>rosids</taxon>
        <taxon>fabids</taxon>
        <taxon>Fabales</taxon>
        <taxon>Fabaceae</taxon>
        <taxon>Papilionoideae</taxon>
        <taxon>50 kb inversion clade</taxon>
        <taxon>dalbergioids sensu lato</taxon>
        <taxon>Dalbergieae</taxon>
        <taxon>Pterocarpus clade</taxon>
        <taxon>Arachis</taxon>
    </lineage>
</organism>
<protein>
    <submittedName>
        <fullName evidence="3">Uncharacterized mitochondrial protein AtMg01090-like</fullName>
    </submittedName>
</protein>
<evidence type="ECO:0000313" key="2">
    <source>
        <dbReference type="Proteomes" id="UP000515211"/>
    </source>
</evidence>
<gene>
    <name evidence="3" type="primary">LOC127744702</name>
</gene>
<dbReference type="GeneID" id="127744702"/>
<name>A0A9C6TA66_ARADU</name>
<evidence type="ECO:0000313" key="3">
    <source>
        <dbReference type="RefSeq" id="XP_052112770.1"/>
    </source>
</evidence>